<sequence length="228" mass="25224">MTSVLPSSLATGLNALSWLTYQLTTTPMSIKTDLGTFANADVDSAAMQRVYDGFARMMRFVGTMEDARMHRQFVYEGYAQVKFVFLVHAASQIPWGVLSAFQFNNALRTRYPTLHRWTGRVLLASLVPVVVTGVQLVFASRVLSGVEKAPFSLLIGGYPAYHALKGYLALAAPPQGRSRVANVRTHQFHLTKTSIFLTTIPAIRFAFMVLLKVAGRIPGLRESERALL</sequence>
<gene>
    <name evidence="1" type="ORF">M427DRAFT_134357</name>
</gene>
<proteinExistence type="predicted"/>
<name>A0A139AHR0_GONPJ</name>
<dbReference type="EMBL" id="KQ965754">
    <property type="protein sequence ID" value="KXS16346.1"/>
    <property type="molecule type" value="Genomic_DNA"/>
</dbReference>
<organism evidence="1 2">
    <name type="scientific">Gonapodya prolifera (strain JEL478)</name>
    <name type="common">Monoblepharis prolifera</name>
    <dbReference type="NCBI Taxonomy" id="1344416"/>
    <lineage>
        <taxon>Eukaryota</taxon>
        <taxon>Fungi</taxon>
        <taxon>Fungi incertae sedis</taxon>
        <taxon>Chytridiomycota</taxon>
        <taxon>Chytridiomycota incertae sedis</taxon>
        <taxon>Monoblepharidomycetes</taxon>
        <taxon>Monoblepharidales</taxon>
        <taxon>Gonapodyaceae</taxon>
        <taxon>Gonapodya</taxon>
    </lineage>
</organism>
<evidence type="ECO:0000313" key="2">
    <source>
        <dbReference type="Proteomes" id="UP000070544"/>
    </source>
</evidence>
<dbReference type="AlphaFoldDB" id="A0A139AHR0"/>
<dbReference type="Proteomes" id="UP000070544">
    <property type="component" value="Unassembled WGS sequence"/>
</dbReference>
<evidence type="ECO:0000313" key="1">
    <source>
        <dbReference type="EMBL" id="KXS16346.1"/>
    </source>
</evidence>
<reference evidence="1 2" key="1">
    <citation type="journal article" date="2015" name="Genome Biol. Evol.">
        <title>Phylogenomic analyses indicate that early fungi evolved digesting cell walls of algal ancestors of land plants.</title>
        <authorList>
            <person name="Chang Y."/>
            <person name="Wang S."/>
            <person name="Sekimoto S."/>
            <person name="Aerts A.L."/>
            <person name="Choi C."/>
            <person name="Clum A."/>
            <person name="LaButti K.M."/>
            <person name="Lindquist E.A."/>
            <person name="Yee Ngan C."/>
            <person name="Ohm R.A."/>
            <person name="Salamov A.A."/>
            <person name="Grigoriev I.V."/>
            <person name="Spatafora J.W."/>
            <person name="Berbee M.L."/>
        </authorList>
    </citation>
    <scope>NUCLEOTIDE SEQUENCE [LARGE SCALE GENOMIC DNA]</scope>
    <source>
        <strain evidence="1 2">JEL478</strain>
    </source>
</reference>
<protein>
    <submittedName>
        <fullName evidence="1">Uncharacterized protein</fullName>
    </submittedName>
</protein>
<keyword evidence="2" id="KW-1185">Reference proteome</keyword>
<accession>A0A139AHR0</accession>